<dbReference type="EMBL" id="CP002432">
    <property type="protein sequence ID" value="ADU65018.1"/>
    <property type="molecule type" value="Genomic_DNA"/>
</dbReference>
<protein>
    <submittedName>
        <fullName evidence="4">Nitrogenase MoFe cofactor biosynthesis protein NifE</fullName>
        <ecNumber evidence="4">1.18.6.1</ecNumber>
    </submittedName>
</protein>
<dbReference type="OrthoDB" id="9767044at2"/>
<sequence>MHRTTLPPPDTTCEHHQGGQHQQQKKPKCAKPTPGGALGGCAFDGAQIVLLPIADAAHLIHSPATCVGNSWNNRGTRSSHSAMYRQGFTTDLTEMDIIMGAEQKLLQAALELAQRFAPPAIFIYSTCVSAMTGEDIGAVAAEVGRQTGIPVIPVDSPGFVGSKNYGNKIAGQVLLEHVIGTATPPHTTDTDVAIIADYNIAGELWRIEPLLERAGIRLLSRITGDATYAEVAWAHYARANMVVCSRALVDMARQLEAKHGIPYFEGSFYGMQATSDALRTMARMLKVPEIQQQVEAVIASEEARTRAALAPYLPFLKDKKVFVYSGGVKSWSMVFQLEELGMEVVGSGIRKSSEEDIERLRIHFEGTQKIMLEKGDGAMMLELLEREGADVFIAGSRNMFTAMKGRYPYVDVNQERIFSYAGYDGLVELARQLYHTMTSPVFDVARTTAPWESP</sequence>
<dbReference type="eggNOG" id="COG2710">
    <property type="taxonomic scope" value="Bacteria"/>
</dbReference>
<dbReference type="PANTHER" id="PTHR42956:SF1">
    <property type="entry name" value="NITROGENASE IRON-MOLYBDENUM COFACTOR BIOSYNTHESIS PROTEIN NIFE"/>
    <property type="match status" value="1"/>
</dbReference>
<gene>
    <name evidence="4" type="ordered locus">Selin_0262</name>
</gene>
<dbReference type="Proteomes" id="UP000002572">
    <property type="component" value="Chromosome"/>
</dbReference>
<organism evidence="4 5">
    <name type="scientific">Desulfurispirillum indicum (strain ATCC BAA-1389 / DSM 22839 / S5)</name>
    <dbReference type="NCBI Taxonomy" id="653733"/>
    <lineage>
        <taxon>Bacteria</taxon>
        <taxon>Pseudomonadati</taxon>
        <taxon>Chrysiogenota</taxon>
        <taxon>Chrysiogenia</taxon>
        <taxon>Chrysiogenales</taxon>
        <taxon>Chrysiogenaceae</taxon>
        <taxon>Desulfurispirillum</taxon>
    </lineage>
</organism>
<dbReference type="InterPro" id="IPR005973">
    <property type="entry name" value="NifE"/>
</dbReference>
<dbReference type="RefSeq" id="WP_013504907.1">
    <property type="nucleotide sequence ID" value="NC_014836.1"/>
</dbReference>
<evidence type="ECO:0000259" key="3">
    <source>
        <dbReference type="Pfam" id="PF00148"/>
    </source>
</evidence>
<dbReference type="NCBIfam" id="TIGR01283">
    <property type="entry name" value="nifE"/>
    <property type="match status" value="1"/>
</dbReference>
<dbReference type="GO" id="GO:0065003">
    <property type="term" value="P:protein-containing complex assembly"/>
    <property type="evidence" value="ECO:0007669"/>
    <property type="project" value="InterPro"/>
</dbReference>
<dbReference type="HOGENOM" id="CLU_025876_1_1_0"/>
<feature type="region of interest" description="Disordered" evidence="2">
    <location>
        <begin position="1"/>
        <end position="31"/>
    </location>
</feature>
<keyword evidence="5" id="KW-1185">Reference proteome</keyword>
<comment type="similarity">
    <text evidence="1">Belongs to the NifD/NifK/NifE/NifN family.</text>
</comment>
<dbReference type="AlphaFoldDB" id="E6W6L8"/>
<dbReference type="KEGG" id="din:Selin_0262"/>
<dbReference type="Gene3D" id="3.40.50.12380">
    <property type="entry name" value="Nitrogenase MoFe cofactor biosynthesis protein NifE, C-terminal"/>
    <property type="match status" value="1"/>
</dbReference>
<dbReference type="STRING" id="653733.Selin_0262"/>
<dbReference type="PANTHER" id="PTHR42956">
    <property type="entry name" value="NITROGENASE IRON-MOLYBDENUM COFACTOR BIOSYNTHESIS PROTEIN NIFE"/>
    <property type="match status" value="1"/>
</dbReference>
<evidence type="ECO:0000256" key="2">
    <source>
        <dbReference type="SAM" id="MobiDB-lite"/>
    </source>
</evidence>
<proteinExistence type="inferred from homology"/>
<keyword evidence="4" id="KW-0560">Oxidoreductase</keyword>
<dbReference type="Pfam" id="PF00148">
    <property type="entry name" value="Oxidored_nitro"/>
    <property type="match status" value="1"/>
</dbReference>
<dbReference type="EC" id="1.18.6.1" evidence="4"/>
<dbReference type="Gene3D" id="3.40.50.1980">
    <property type="entry name" value="Nitrogenase molybdenum iron protein domain"/>
    <property type="match status" value="1"/>
</dbReference>
<evidence type="ECO:0000256" key="1">
    <source>
        <dbReference type="ARBA" id="ARBA00011002"/>
    </source>
</evidence>
<dbReference type="SUPFAM" id="SSF53807">
    <property type="entry name" value="Helical backbone' metal receptor"/>
    <property type="match status" value="1"/>
</dbReference>
<reference evidence="4 5" key="1">
    <citation type="submission" date="2010-12" db="EMBL/GenBank/DDBJ databases">
        <title>Complete sequence of Desulfurispirillum indicum S5.</title>
        <authorList>
            <consortium name="US DOE Joint Genome Institute"/>
            <person name="Lucas S."/>
            <person name="Copeland A."/>
            <person name="Lapidus A."/>
            <person name="Cheng J.-F."/>
            <person name="Goodwin L."/>
            <person name="Pitluck S."/>
            <person name="Chertkov O."/>
            <person name="Held B."/>
            <person name="Detter J.C."/>
            <person name="Han C."/>
            <person name="Tapia R."/>
            <person name="Land M."/>
            <person name="Hauser L."/>
            <person name="Kyrpides N."/>
            <person name="Ivanova N."/>
            <person name="Mikhailova N."/>
            <person name="Haggblom M."/>
            <person name="Rauschenbach I."/>
            <person name="Bini E."/>
            <person name="Woyke T."/>
        </authorList>
    </citation>
    <scope>NUCLEOTIDE SEQUENCE [LARGE SCALE GENOMIC DNA]</scope>
    <source>
        <strain evidence="5">ATCC BAA-1389 / DSM 22839 / S5</strain>
    </source>
</reference>
<dbReference type="InterPro" id="IPR049939">
    <property type="entry name" value="NifE-like"/>
</dbReference>
<evidence type="ECO:0000313" key="5">
    <source>
        <dbReference type="Proteomes" id="UP000002572"/>
    </source>
</evidence>
<dbReference type="GO" id="GO:0016163">
    <property type="term" value="F:nitrogenase activity"/>
    <property type="evidence" value="ECO:0007669"/>
    <property type="project" value="UniProtKB-EC"/>
</dbReference>
<dbReference type="InterPro" id="IPR000510">
    <property type="entry name" value="Nase/OxRdtase_comp1"/>
</dbReference>
<accession>E6W6L8</accession>
<feature type="compositionally biased region" description="Pro residues" evidence="2">
    <location>
        <begin position="1"/>
        <end position="10"/>
    </location>
</feature>
<feature type="domain" description="Nitrogenase/oxidoreductase component 1" evidence="3">
    <location>
        <begin position="41"/>
        <end position="437"/>
    </location>
</feature>
<evidence type="ECO:0000313" key="4">
    <source>
        <dbReference type="EMBL" id="ADU65018.1"/>
    </source>
</evidence>
<dbReference type="InParanoid" id="E6W6L8"/>
<name>E6W6L8_DESIS</name>